<reference evidence="2 3" key="1">
    <citation type="submission" date="2014-03" db="EMBL/GenBank/DDBJ databases">
        <title>Genomics of Bifidobacteria.</title>
        <authorList>
            <person name="Ventura M."/>
            <person name="Milani C."/>
            <person name="Lugli G.A."/>
        </authorList>
    </citation>
    <scope>NUCLEOTIDE SEQUENCE [LARGE SCALE GENOMIC DNA]</scope>
    <source>
        <strain evidence="2 3">LMG 11597</strain>
    </source>
</reference>
<feature type="transmembrane region" description="Helical" evidence="1">
    <location>
        <begin position="21"/>
        <end position="42"/>
    </location>
</feature>
<keyword evidence="1" id="KW-1133">Transmembrane helix</keyword>
<dbReference type="SUPFAM" id="SSF53822">
    <property type="entry name" value="Periplasmic binding protein-like I"/>
    <property type="match status" value="1"/>
</dbReference>
<dbReference type="OrthoDB" id="3239987at2"/>
<keyword evidence="1" id="KW-0472">Membrane</keyword>
<dbReference type="EMBL" id="JGZR01000016">
    <property type="protein sequence ID" value="KFI99049.1"/>
    <property type="molecule type" value="Genomic_DNA"/>
</dbReference>
<dbReference type="STRING" id="77635.BISU_2250"/>
<dbReference type="Proteomes" id="UP000029055">
    <property type="component" value="Unassembled WGS sequence"/>
</dbReference>
<dbReference type="RefSeq" id="WP_024463655.1">
    <property type="nucleotide sequence ID" value="NZ_CP062939.1"/>
</dbReference>
<accession>A0A087DU49</accession>
<keyword evidence="1" id="KW-0812">Transmembrane</keyword>
<evidence type="ECO:0008006" key="4">
    <source>
        <dbReference type="Google" id="ProtNLM"/>
    </source>
</evidence>
<evidence type="ECO:0000313" key="2">
    <source>
        <dbReference type="EMBL" id="KFI99049.1"/>
    </source>
</evidence>
<protein>
    <recommendedName>
        <fullName evidence="4">Sugar ABC transporter substrate-binding protein</fullName>
    </recommendedName>
</protein>
<organism evidence="2 3">
    <name type="scientific">Bifidobacterium subtile</name>
    <dbReference type="NCBI Taxonomy" id="77635"/>
    <lineage>
        <taxon>Bacteria</taxon>
        <taxon>Bacillati</taxon>
        <taxon>Actinomycetota</taxon>
        <taxon>Actinomycetes</taxon>
        <taxon>Bifidobacteriales</taxon>
        <taxon>Bifidobacteriaceae</taxon>
        <taxon>Bifidobacterium</taxon>
    </lineage>
</organism>
<dbReference type="AlphaFoldDB" id="A0A087DU49"/>
<dbReference type="Gene3D" id="3.40.50.2300">
    <property type="match status" value="1"/>
</dbReference>
<gene>
    <name evidence="2" type="ORF">BISU_2250</name>
</gene>
<dbReference type="eggNOG" id="ENOG5031MP9">
    <property type="taxonomic scope" value="Bacteria"/>
</dbReference>
<name>A0A087DU49_9BIFI</name>
<comment type="caution">
    <text evidence="2">The sequence shown here is derived from an EMBL/GenBank/DDBJ whole genome shotgun (WGS) entry which is preliminary data.</text>
</comment>
<evidence type="ECO:0000256" key="1">
    <source>
        <dbReference type="SAM" id="Phobius"/>
    </source>
</evidence>
<evidence type="ECO:0000313" key="3">
    <source>
        <dbReference type="Proteomes" id="UP000029055"/>
    </source>
</evidence>
<sequence>MSIRTEAGRRGEGLHGSQRRCGAARITAMLASLCCVAMLLGACAPRGAAVGDTAGAASERNGNGAAVVHDSVDKGDVTVGVIGSDDAALDRSVLAALSGSDLDVSYVSTNRVRNPLEAAQQGVEDLSAQAVSVILVSAINAEAGARGWDEALGDARNAGIPVALINPRTPPRDAMLFAAQLNITASDAQAVPIAQAVLTLVNDVPHGRVIAVDTAASTMGQ</sequence>
<dbReference type="InterPro" id="IPR028082">
    <property type="entry name" value="Peripla_BP_I"/>
</dbReference>
<proteinExistence type="predicted"/>
<keyword evidence="3" id="KW-1185">Reference proteome</keyword>